<protein>
    <submittedName>
        <fullName evidence="5">Scube1 protein</fullName>
    </submittedName>
</protein>
<dbReference type="PROSITE" id="PS50026">
    <property type="entry name" value="EGF_3"/>
    <property type="match status" value="1"/>
</dbReference>
<dbReference type="PANTHER" id="PTHR44103:SF1">
    <property type="entry name" value="PROPROTEIN CONVERTASE P"/>
    <property type="match status" value="1"/>
</dbReference>
<feature type="disulfide bond" evidence="2">
    <location>
        <begin position="704"/>
        <end position="713"/>
    </location>
</feature>
<reference evidence="5" key="1">
    <citation type="submission" date="2021-02" db="EMBL/GenBank/DDBJ databases">
        <authorList>
            <person name="Dougan E. K."/>
            <person name="Rhodes N."/>
            <person name="Thang M."/>
            <person name="Chan C."/>
        </authorList>
    </citation>
    <scope>NUCLEOTIDE SEQUENCE</scope>
</reference>
<feature type="transmembrane region" description="Helical" evidence="3">
    <location>
        <begin position="1076"/>
        <end position="1101"/>
    </location>
</feature>
<dbReference type="InterPro" id="IPR000742">
    <property type="entry name" value="EGF"/>
</dbReference>
<organism evidence="5 6">
    <name type="scientific">Symbiodinium pilosum</name>
    <name type="common">Dinoflagellate</name>
    <dbReference type="NCBI Taxonomy" id="2952"/>
    <lineage>
        <taxon>Eukaryota</taxon>
        <taxon>Sar</taxon>
        <taxon>Alveolata</taxon>
        <taxon>Dinophyceae</taxon>
        <taxon>Suessiales</taxon>
        <taxon>Symbiodiniaceae</taxon>
        <taxon>Symbiodinium</taxon>
    </lineage>
</organism>
<feature type="transmembrane region" description="Helical" evidence="3">
    <location>
        <begin position="1107"/>
        <end position="1125"/>
    </location>
</feature>
<evidence type="ECO:0000313" key="5">
    <source>
        <dbReference type="EMBL" id="CAE7747878.1"/>
    </source>
</evidence>
<feature type="domain" description="EGF-like" evidence="4">
    <location>
        <begin position="678"/>
        <end position="714"/>
    </location>
</feature>
<keyword evidence="3" id="KW-0812">Transmembrane</keyword>
<dbReference type="Proteomes" id="UP000649617">
    <property type="component" value="Unassembled WGS sequence"/>
</dbReference>
<evidence type="ECO:0000313" key="6">
    <source>
        <dbReference type="Proteomes" id="UP000649617"/>
    </source>
</evidence>
<dbReference type="CDD" id="cd00055">
    <property type="entry name" value="EGF_Lam"/>
    <property type="match status" value="1"/>
</dbReference>
<dbReference type="Pfam" id="PF07699">
    <property type="entry name" value="Ephrin_rec_like"/>
    <property type="match status" value="1"/>
</dbReference>
<dbReference type="OrthoDB" id="439917at2759"/>
<name>A0A812XQG2_SYMPI</name>
<keyword evidence="1" id="KW-0732">Signal</keyword>
<feature type="transmembrane region" description="Helical" evidence="3">
    <location>
        <begin position="956"/>
        <end position="982"/>
    </location>
</feature>
<comment type="caution">
    <text evidence="5">The sequence shown here is derived from an EMBL/GenBank/DDBJ whole genome shotgun (WGS) entry which is preliminary data.</text>
</comment>
<evidence type="ECO:0000256" key="2">
    <source>
        <dbReference type="PROSITE-ProRule" id="PRU00076"/>
    </source>
</evidence>
<dbReference type="InterPro" id="IPR013517">
    <property type="entry name" value="FG-GAP"/>
</dbReference>
<proteinExistence type="predicted"/>
<dbReference type="InterPro" id="IPR011641">
    <property type="entry name" value="Tyr-kin_ephrin_A/B_rcpt-like"/>
</dbReference>
<dbReference type="PANTHER" id="PTHR44103">
    <property type="entry name" value="PROPROTEIN CONVERTASE P"/>
    <property type="match status" value="1"/>
</dbReference>
<keyword evidence="2" id="KW-1015">Disulfide bond</keyword>
<keyword evidence="2" id="KW-0245">EGF-like domain</keyword>
<dbReference type="SMART" id="SM01411">
    <property type="entry name" value="Ephrin_rec_like"/>
    <property type="match status" value="3"/>
</dbReference>
<dbReference type="PROSITE" id="PS01248">
    <property type="entry name" value="EGF_LAM_1"/>
    <property type="match status" value="1"/>
</dbReference>
<dbReference type="InterPro" id="IPR002049">
    <property type="entry name" value="LE_dom"/>
</dbReference>
<dbReference type="InterPro" id="IPR009030">
    <property type="entry name" value="Growth_fac_rcpt_cys_sf"/>
</dbReference>
<dbReference type="SUPFAM" id="SSF57184">
    <property type="entry name" value="Growth factor receptor domain"/>
    <property type="match status" value="1"/>
</dbReference>
<evidence type="ECO:0000259" key="4">
    <source>
        <dbReference type="PROSITE" id="PS50026"/>
    </source>
</evidence>
<keyword evidence="6" id="KW-1185">Reference proteome</keyword>
<dbReference type="Gene3D" id="2.130.10.130">
    <property type="entry name" value="Integrin alpha, N-terminal"/>
    <property type="match status" value="4"/>
</dbReference>
<dbReference type="InterPro" id="IPR028994">
    <property type="entry name" value="Integrin_alpha_N"/>
</dbReference>
<keyword evidence="3" id="KW-0472">Membrane</keyword>
<feature type="non-terminal residue" evidence="5">
    <location>
        <position position="1363"/>
    </location>
</feature>
<dbReference type="EMBL" id="CAJNIZ010046407">
    <property type="protein sequence ID" value="CAE7747878.1"/>
    <property type="molecule type" value="Genomic_DNA"/>
</dbReference>
<keyword evidence="3" id="KW-1133">Transmembrane helix</keyword>
<dbReference type="Gene3D" id="2.10.50.10">
    <property type="entry name" value="Tumor Necrosis Factor Receptor, subunit A, domain 2"/>
    <property type="match status" value="3"/>
</dbReference>
<dbReference type="Pfam" id="PF13517">
    <property type="entry name" value="FG-GAP_3"/>
    <property type="match status" value="5"/>
</dbReference>
<evidence type="ECO:0000256" key="1">
    <source>
        <dbReference type="ARBA" id="ARBA00022729"/>
    </source>
</evidence>
<gene>
    <name evidence="5" type="primary">Scube1</name>
    <name evidence="5" type="ORF">SPIL2461_LOCUS21613</name>
</gene>
<comment type="caution">
    <text evidence="2">Lacks conserved residue(s) required for the propagation of feature annotation.</text>
</comment>
<dbReference type="PROSITE" id="PS00022">
    <property type="entry name" value="EGF_1"/>
    <property type="match status" value="1"/>
</dbReference>
<sequence>MTWNWYPFSTLKTSFNTAPAIADINSDGLPDLVLGHGCQLDLYLGHGNHSLTLTASYHGFLPGAAGCSIVPTVWDWDGDGVQEVIVGDHAGKLYQCRFLGNLTCEAFQGYGAGKMASPAACDWDSDGVPDLIVQSDLQDLAWFRRGALPNALEAPHAPALHSLDVGEDAVPVLVDWDQDGDLDLIVGSADGKLWYFPQRDGKFESANTPDGPFADVDVGSHCAPAAVDWDSDGFPDLVLGNGEGRVFLLRGRGSAKAAVLEEQSPFASVDLKKPVHPAMADWDHDGDLDLLALAEGHIQYFRNEHGKFTQVPESSSPFSQVGDVLRRQGLSAAGSLCLQAMDVDSDGDWDLVVGAAILEQLSDGTLKYVTASDHPFPSSWSLLQDGPPCLTYGDLDMDGIPDLAMGFKDGRLDLGLRKASSASLGTPQLGHENPLISLGLPEGPKSAGVVDWNLDGLLDLVVASPGAVRLFLRQADGSLKEETADLLSKWTSESLSIVTADWTMDGADDLILFQERGLLLLERRGSNFLPPVQVLSWPDDMGTVVGGAVADWDSDGRLDILAGLASGKLLYWHQDKEGKLQLLPEALVPDESSFAEINFEGPVWPAVADMNADGKPDLVLGVAPGQLRLYLQEDGGKLVSRHTLDGFQQHVVPVIADWNGDGGPEVILGTDAADLPYLEQRCELTDACFSESGLCSSKSQVCQCLPGHAGVDCSKCAPGFSATPRNSESGHSCYPCPSAPDAGICYKRGVCVDDNYVQTAALLHQKAEPWLLRGNGSCLCNPNFFGEDCGQGACPRGQEPTVDLTFRSTYCRPCQSGFGKEESGNHACIACPPGTASSDSGLCVPCADGLFQALSGQGSCSKCEAGQAPSSDGTRCKSCPPGTSALPGDRFCKLCGLGQYQPSSGQGSCIPCSAGSQTDMGQTSCSFCPSGTMAVSGECQQCPAFTTSSSSGTQCVIGWASLVGAVVFTLLTLAFFNLLVFLPGVRRNIADITWSVVDEAVIVTMQSPHHFGPKLLKVRLQDVGVPWLDPSAKTPHFFVKKLSHSQLQLFSEPKIALTVPTEASRGTLKPAFMAEALGTVLFGFPICVWLAICALGMILIVSLLPIPWWYLLLTVCLAFAVTLGLQIRRARHDSRTPLHGLLCQFQEHLHTVNPQPASCDPGAQRALSVGQILHFNGFFRSLIQHRNMYYVCPSIIKPLTKTSQLSFAELAGCGMVDWFISHFWGLPFKDFAQSLRTHAMYVDGNWEKIRYWICAFSQNQWRLSEEMPPGALRESSFHKALMAPSCQGTGLMMDLELTPLTRSWCLFEMLQTFNLHERGLTGGFAAVNCKLRAELRLVLEQTSLRFGDDLNELTSQLFERQTQ</sequence>
<dbReference type="SUPFAM" id="SSF69318">
    <property type="entry name" value="Integrin alpha N-terminal domain"/>
    <property type="match status" value="2"/>
</dbReference>
<accession>A0A812XQG2</accession>
<evidence type="ECO:0000256" key="3">
    <source>
        <dbReference type="SAM" id="Phobius"/>
    </source>
</evidence>